<dbReference type="Pfam" id="PF24491">
    <property type="entry name" value="DUF7586"/>
    <property type="match status" value="1"/>
</dbReference>
<feature type="domain" description="DUF7586" evidence="2">
    <location>
        <begin position="354"/>
        <end position="438"/>
    </location>
</feature>
<evidence type="ECO:0000313" key="4">
    <source>
        <dbReference type="Proteomes" id="UP000744769"/>
    </source>
</evidence>
<dbReference type="PANTHER" id="PTHR46825">
    <property type="entry name" value="D-ALANYL-D-ALANINE-CARBOXYPEPTIDASE/ENDOPEPTIDASE AMPH"/>
    <property type="match status" value="1"/>
</dbReference>
<dbReference type="InterPro" id="IPR012338">
    <property type="entry name" value="Beta-lactam/transpept-like"/>
</dbReference>
<protein>
    <submittedName>
        <fullName evidence="3">Beta-lactamase family protein</fullName>
    </submittedName>
</protein>
<evidence type="ECO:0000259" key="2">
    <source>
        <dbReference type="Pfam" id="PF24491"/>
    </source>
</evidence>
<dbReference type="InterPro" id="IPR056008">
    <property type="entry name" value="DUF7586"/>
</dbReference>
<dbReference type="InterPro" id="IPR050491">
    <property type="entry name" value="AmpC-like"/>
</dbReference>
<comment type="caution">
    <text evidence="3">The sequence shown here is derived from an EMBL/GenBank/DDBJ whole genome shotgun (WGS) entry which is preliminary data.</text>
</comment>
<evidence type="ECO:0000313" key="3">
    <source>
        <dbReference type="EMBL" id="NHN55390.1"/>
    </source>
</evidence>
<accession>A0A967B173</accession>
<dbReference type="InterPro" id="IPR001466">
    <property type="entry name" value="Beta-lactam-related"/>
</dbReference>
<gene>
    <name evidence="3" type="ORF">G9U51_06280</name>
</gene>
<dbReference type="Proteomes" id="UP000744769">
    <property type="component" value="Unassembled WGS sequence"/>
</dbReference>
<proteinExistence type="predicted"/>
<keyword evidence="4" id="KW-1185">Reference proteome</keyword>
<dbReference type="Pfam" id="PF00144">
    <property type="entry name" value="Beta-lactamase"/>
    <property type="match status" value="1"/>
</dbReference>
<name>A0A967B173_9MICO</name>
<reference evidence="3" key="1">
    <citation type="submission" date="2020-03" db="EMBL/GenBank/DDBJ databases">
        <title>Draft sequencing of Calidifontibacter sp. DB0510.</title>
        <authorList>
            <person name="Kim D.-U."/>
        </authorList>
    </citation>
    <scope>NUCLEOTIDE SEQUENCE</scope>
    <source>
        <strain evidence="3">DB0510</strain>
    </source>
</reference>
<sequence length="447" mass="49342">MSRSLPDTVVTALDRISLEAQRASRTPAFVAGVRRDGRVEWETAIGSADLSDPSVPLDGDTQFPVASNTKTFTAVAIMQLRDEGRLGLEDRIDRHLPEVAHGAVTIRQMLAHVSGMQREPVGDVWDTLVFPDRAQLLDGWNQAARVLPPHRTWHYSNLCYALLGEVIARLDERPWAESIKARLIDPIGLRRTGFALEPPHSAQYFVPPFSDVPVREPVLDKGATDAAGAIVSTLHDMLAWHAFLLDPDSSILSPDTLEEMLVPHIPVDAGWQSAWGLGFQLVRKDDDIWFGHTGGLPGAITGFFSTREPGLSAGVLMNNTSALGPDATAIRLGSYVAQHDPRLPEPWMPGTLEPADLVDLTGRWFSEGMGFTFVIAEGELRARLDRAPDSAPWSRFERDGEDEFRTIAGRERGERLVVHRDANGAVRQLNWATYKFTRDPQPFTALG</sequence>
<evidence type="ECO:0000259" key="1">
    <source>
        <dbReference type="Pfam" id="PF00144"/>
    </source>
</evidence>
<dbReference type="Gene3D" id="3.40.710.10">
    <property type="entry name" value="DD-peptidase/beta-lactamase superfamily"/>
    <property type="match status" value="1"/>
</dbReference>
<feature type="domain" description="Beta-lactamase-related" evidence="1">
    <location>
        <begin position="23"/>
        <end position="330"/>
    </location>
</feature>
<dbReference type="PANTHER" id="PTHR46825:SF7">
    <property type="entry name" value="D-ALANYL-D-ALANINE CARBOXYPEPTIDASE"/>
    <property type="match status" value="1"/>
</dbReference>
<dbReference type="EMBL" id="JAAOIV010000003">
    <property type="protein sequence ID" value="NHN55390.1"/>
    <property type="molecule type" value="Genomic_DNA"/>
</dbReference>
<dbReference type="RefSeq" id="WP_166194800.1">
    <property type="nucleotide sequence ID" value="NZ_JAAOIV010000003.1"/>
</dbReference>
<dbReference type="SUPFAM" id="SSF56601">
    <property type="entry name" value="beta-lactamase/transpeptidase-like"/>
    <property type="match status" value="1"/>
</dbReference>
<organism evidence="3 4">
    <name type="scientific">Metallococcus carri</name>
    <dbReference type="NCBI Taxonomy" id="1656884"/>
    <lineage>
        <taxon>Bacteria</taxon>
        <taxon>Bacillati</taxon>
        <taxon>Actinomycetota</taxon>
        <taxon>Actinomycetes</taxon>
        <taxon>Micrococcales</taxon>
        <taxon>Dermacoccaceae</taxon>
        <taxon>Metallococcus</taxon>
    </lineage>
</organism>
<dbReference type="AlphaFoldDB" id="A0A967B173"/>